<dbReference type="EMBL" id="CAIIXF020000010">
    <property type="protein sequence ID" value="CAH1798051.1"/>
    <property type="molecule type" value="Genomic_DNA"/>
</dbReference>
<dbReference type="GO" id="GO:0102158">
    <property type="term" value="F:very-long-chain (3R)-3-hydroxyacyl-CoA dehydratase activity"/>
    <property type="evidence" value="ECO:0007669"/>
    <property type="project" value="UniProtKB-EC"/>
</dbReference>
<name>A0A8S4Q2I5_OWEFU</name>
<feature type="transmembrane region" description="Helical" evidence="15">
    <location>
        <begin position="155"/>
        <end position="174"/>
    </location>
</feature>
<evidence type="ECO:0000256" key="7">
    <source>
        <dbReference type="ARBA" id="ARBA00022824"/>
    </source>
</evidence>
<proteinExistence type="inferred from homology"/>
<accession>A0A8S4Q2I5</accession>
<evidence type="ECO:0000259" key="16">
    <source>
        <dbReference type="PROSITE" id="PS51203"/>
    </source>
</evidence>
<dbReference type="SUPFAM" id="SSF49764">
    <property type="entry name" value="HSP20-like chaperones"/>
    <property type="match status" value="1"/>
</dbReference>
<organism evidence="17 18">
    <name type="scientific">Owenia fusiformis</name>
    <name type="common">Polychaete worm</name>
    <dbReference type="NCBI Taxonomy" id="6347"/>
    <lineage>
        <taxon>Eukaryota</taxon>
        <taxon>Metazoa</taxon>
        <taxon>Spiralia</taxon>
        <taxon>Lophotrochozoa</taxon>
        <taxon>Annelida</taxon>
        <taxon>Polychaeta</taxon>
        <taxon>Sedentaria</taxon>
        <taxon>Canalipalpata</taxon>
        <taxon>Sabellida</taxon>
        <taxon>Oweniida</taxon>
        <taxon>Oweniidae</taxon>
        <taxon>Owenia</taxon>
    </lineage>
</organism>
<feature type="transmembrane region" description="Helical" evidence="15">
    <location>
        <begin position="221"/>
        <end position="240"/>
    </location>
</feature>
<keyword evidence="13 15" id="KW-0275">Fatty acid biosynthesis</keyword>
<sequence>MAEKISPFVYWGQNKETITLKIDLKEVEPREDEVDLTEEHLKLELDGVGVQGQNKYTVDLEFYLPVDPEQSKFRVTGRGLEFQIRKVGVGECWPRLTVSQKKPAWLKIDFDNLYDSESSSDDSENPEQDFEKEMMAKLGKDITDTKTSAVADVKLGYLFIYNMFQFIGFSLIFVKLQYKYWKDGEDSKGEAFENVGPTFMMCQIVACLEIVHVLTGVVKGALLPTIAQVFGRFLILVLIASEDRISDRYVVWYLFLTWSGIELVRYPFYMLSSIKQEIYLITWLRYTLWIPLYPLGFILEGFVLILAVPFFDQTGKFSITLPNAANFAFHFPMFLIFYMIIFMPGAYMLLSYMYKARRKKLHPERMNNETTPKTKNMKKVL</sequence>
<comment type="subcellular location">
    <subcellularLocation>
        <location evidence="1 15">Endoplasmic reticulum membrane</location>
        <topology evidence="1 15">Multi-pass membrane protein</topology>
    </subcellularLocation>
</comment>
<gene>
    <name evidence="17" type="ORF">OFUS_LOCUS22242</name>
</gene>
<evidence type="ECO:0000256" key="6">
    <source>
        <dbReference type="ARBA" id="ARBA00022692"/>
    </source>
</evidence>
<evidence type="ECO:0000256" key="4">
    <source>
        <dbReference type="ARBA" id="ARBA00013122"/>
    </source>
</evidence>
<keyword evidence="6 15" id="KW-0812">Transmembrane</keyword>
<dbReference type="GO" id="GO:0042761">
    <property type="term" value="P:very long-chain fatty acid biosynthetic process"/>
    <property type="evidence" value="ECO:0007669"/>
    <property type="project" value="TreeGrafter"/>
</dbReference>
<comment type="caution">
    <text evidence="17">The sequence shown here is derived from an EMBL/GenBank/DDBJ whole genome shotgun (WGS) entry which is preliminary data.</text>
</comment>
<feature type="transmembrane region" description="Helical" evidence="15">
    <location>
        <begin position="331"/>
        <end position="350"/>
    </location>
</feature>
<feature type="domain" description="CS" evidence="16">
    <location>
        <begin position="4"/>
        <end position="97"/>
    </location>
</feature>
<comment type="similarity">
    <text evidence="3 15">Belongs to the very long-chain fatty acids dehydratase HACD family.</text>
</comment>
<evidence type="ECO:0000256" key="9">
    <source>
        <dbReference type="ARBA" id="ARBA00022989"/>
    </source>
</evidence>
<keyword evidence="11 15" id="KW-0443">Lipid metabolism</keyword>
<dbReference type="PANTHER" id="PTHR11035:SF35">
    <property type="entry name" value="VERY-LONG-CHAIN (3R)-3-HYDROXYACYL-COA DEHYDRATASE"/>
    <property type="match status" value="1"/>
</dbReference>
<dbReference type="OrthoDB" id="2157530at2759"/>
<evidence type="ECO:0000256" key="5">
    <source>
        <dbReference type="ARBA" id="ARBA00022516"/>
    </source>
</evidence>
<dbReference type="Pfam" id="PF04387">
    <property type="entry name" value="PTPLA"/>
    <property type="match status" value="1"/>
</dbReference>
<keyword evidence="14 15" id="KW-0456">Lyase</keyword>
<evidence type="ECO:0000256" key="12">
    <source>
        <dbReference type="ARBA" id="ARBA00023136"/>
    </source>
</evidence>
<feature type="transmembrane region" description="Helical" evidence="15">
    <location>
        <begin position="252"/>
        <end position="271"/>
    </location>
</feature>
<keyword evidence="9 15" id="KW-1133">Transmembrane helix</keyword>
<evidence type="ECO:0000256" key="10">
    <source>
        <dbReference type="ARBA" id="ARBA00023054"/>
    </source>
</evidence>
<dbReference type="EC" id="4.2.1.134" evidence="4 15"/>
<dbReference type="InterPro" id="IPR007052">
    <property type="entry name" value="CS_dom"/>
</dbReference>
<keyword evidence="7 15" id="KW-0256">Endoplasmic reticulum</keyword>
<keyword evidence="5 15" id="KW-0444">Lipid biosynthesis</keyword>
<evidence type="ECO:0000256" key="15">
    <source>
        <dbReference type="RuleBase" id="RU363109"/>
    </source>
</evidence>
<dbReference type="GO" id="GO:0030148">
    <property type="term" value="P:sphingolipid biosynthetic process"/>
    <property type="evidence" value="ECO:0007669"/>
    <property type="project" value="TreeGrafter"/>
</dbReference>
<dbReference type="PANTHER" id="PTHR11035">
    <property type="entry name" value="VERY-LONG-CHAIN (3R)-3-HYDROXYACYL-COA DEHYDRATASE"/>
    <property type="match status" value="1"/>
</dbReference>
<dbReference type="PROSITE" id="PS51203">
    <property type="entry name" value="CS"/>
    <property type="match status" value="1"/>
</dbReference>
<comment type="pathway">
    <text evidence="2 15">Lipid metabolism; fatty acid biosynthesis.</text>
</comment>
<evidence type="ECO:0000256" key="13">
    <source>
        <dbReference type="ARBA" id="ARBA00023160"/>
    </source>
</evidence>
<keyword evidence="12 15" id="KW-0472">Membrane</keyword>
<evidence type="ECO:0000256" key="8">
    <source>
        <dbReference type="ARBA" id="ARBA00022832"/>
    </source>
</evidence>
<evidence type="ECO:0000256" key="11">
    <source>
        <dbReference type="ARBA" id="ARBA00023098"/>
    </source>
</evidence>
<comment type="function">
    <text evidence="15">Catalyzes the third of the four reactions of the long-chain fatty acids elongation cycle. This endoplasmic reticulum-bound enzymatic process, allows the addition of two carbons to the chain of long- and very long-chain fatty acids/VLCFAs per cycle. This enzyme catalyzes the dehydration of the 3-hydroxyacyl-CoA intermediate into trans-2,3-enoyl-CoA, within each cycle of fatty acid elongation. Thereby, it participates to the production of VLCFAs of different chain lengths that are involved in multiple biological processes as precursors of membrane lipids and lipid mediators.</text>
</comment>
<dbReference type="GO" id="GO:0005789">
    <property type="term" value="C:endoplasmic reticulum membrane"/>
    <property type="evidence" value="ECO:0007669"/>
    <property type="project" value="UniProtKB-SubCell"/>
</dbReference>
<dbReference type="Gene3D" id="2.60.40.790">
    <property type="match status" value="1"/>
</dbReference>
<feature type="transmembrane region" description="Helical" evidence="15">
    <location>
        <begin position="292"/>
        <end position="311"/>
    </location>
</feature>
<comment type="catalytic activity">
    <reaction evidence="15">
        <text>a very-long-chain (3R)-3-hydroxyacyl-CoA = a very-long-chain (2E)-enoyl-CoA + H2O</text>
        <dbReference type="Rhea" id="RHEA:45812"/>
        <dbReference type="ChEBI" id="CHEBI:15377"/>
        <dbReference type="ChEBI" id="CHEBI:83728"/>
        <dbReference type="ChEBI" id="CHEBI:85440"/>
        <dbReference type="EC" id="4.2.1.134"/>
    </reaction>
</comment>
<dbReference type="InterPro" id="IPR008978">
    <property type="entry name" value="HSP20-like_chaperone"/>
</dbReference>
<feature type="transmembrane region" description="Helical" evidence="15">
    <location>
        <begin position="194"/>
        <end position="214"/>
    </location>
</feature>
<evidence type="ECO:0000313" key="18">
    <source>
        <dbReference type="Proteomes" id="UP000749559"/>
    </source>
</evidence>
<protein>
    <recommendedName>
        <fullName evidence="4 15">Very-long-chain (3R)-3-hydroxyacyl-CoA dehydratase</fullName>
        <ecNumber evidence="4 15">4.2.1.134</ecNumber>
    </recommendedName>
</protein>
<dbReference type="CDD" id="cd06465">
    <property type="entry name" value="p23_hB-ind1_like"/>
    <property type="match status" value="1"/>
</dbReference>
<dbReference type="Pfam" id="PF04969">
    <property type="entry name" value="CS"/>
    <property type="match status" value="1"/>
</dbReference>
<dbReference type="InterPro" id="IPR007482">
    <property type="entry name" value="Tyr_Pase-like_PTPLA"/>
</dbReference>
<keyword evidence="8 15" id="KW-0276">Fatty acid metabolism</keyword>
<evidence type="ECO:0000256" key="14">
    <source>
        <dbReference type="ARBA" id="ARBA00023239"/>
    </source>
</evidence>
<dbReference type="GO" id="GO:0030497">
    <property type="term" value="P:fatty acid elongation"/>
    <property type="evidence" value="ECO:0007669"/>
    <property type="project" value="TreeGrafter"/>
</dbReference>
<evidence type="ECO:0000313" key="17">
    <source>
        <dbReference type="EMBL" id="CAH1798051.1"/>
    </source>
</evidence>
<reference evidence="17" key="1">
    <citation type="submission" date="2022-03" db="EMBL/GenBank/DDBJ databases">
        <authorList>
            <person name="Martin C."/>
        </authorList>
    </citation>
    <scope>NUCLEOTIDE SEQUENCE</scope>
</reference>
<evidence type="ECO:0000256" key="3">
    <source>
        <dbReference type="ARBA" id="ARBA00007811"/>
    </source>
</evidence>
<keyword evidence="18" id="KW-1185">Reference proteome</keyword>
<evidence type="ECO:0000256" key="1">
    <source>
        <dbReference type="ARBA" id="ARBA00004477"/>
    </source>
</evidence>
<dbReference type="Proteomes" id="UP000749559">
    <property type="component" value="Unassembled WGS sequence"/>
</dbReference>
<dbReference type="AlphaFoldDB" id="A0A8S4Q2I5"/>
<evidence type="ECO:0000256" key="2">
    <source>
        <dbReference type="ARBA" id="ARBA00005194"/>
    </source>
</evidence>
<keyword evidence="10" id="KW-0175">Coiled coil</keyword>